<comment type="caution">
    <text evidence="2">The sequence shown here is derived from an EMBL/GenBank/DDBJ whole genome shotgun (WGS) entry which is preliminary data.</text>
</comment>
<dbReference type="EMBL" id="JAQIZZ010000007">
    <property type="protein sequence ID" value="KAJ5532867.1"/>
    <property type="molecule type" value="Genomic_DNA"/>
</dbReference>
<name>A0AAD6CQL0_9EURO</name>
<keyword evidence="1" id="KW-0175">Coiled coil</keyword>
<keyword evidence="3" id="KW-1185">Reference proteome</keyword>
<dbReference type="Proteomes" id="UP001220324">
    <property type="component" value="Unassembled WGS sequence"/>
</dbReference>
<gene>
    <name evidence="2" type="ORF">N7494_009419</name>
</gene>
<sequence length="297" mass="34034">MKNPNTFSHMESPEHIGLTVTKAILEPIETAINHTPDARPATRQPWQDRLAELAHLASASLGADSRDSNAGPFIHQHLDAIEAILCDPQPELAQEEAHSVRRRSFRTKSLLGDPDAADLKEPGWLAKSRNEERKREELSCQLTTLLEEVTSLNQELQQRHIESVEIREVYEDRCRGLTRTVAELEDEVSELRSDLLEDAVELEGIQGTVHGLQHWIEGMQEEQKRARAAKDLIRRKNKRGWGGRKHYDEIGETEGEIVLDGLSAWMRGWKDVQDGFQVRARGRRTRREQRERQLLKT</sequence>
<evidence type="ECO:0000256" key="1">
    <source>
        <dbReference type="SAM" id="Coils"/>
    </source>
</evidence>
<evidence type="ECO:0000313" key="2">
    <source>
        <dbReference type="EMBL" id="KAJ5532867.1"/>
    </source>
</evidence>
<protein>
    <submittedName>
        <fullName evidence="2">Uncharacterized protein</fullName>
    </submittedName>
</protein>
<organism evidence="2 3">
    <name type="scientific">Penicillium frequentans</name>
    <dbReference type="NCBI Taxonomy" id="3151616"/>
    <lineage>
        <taxon>Eukaryota</taxon>
        <taxon>Fungi</taxon>
        <taxon>Dikarya</taxon>
        <taxon>Ascomycota</taxon>
        <taxon>Pezizomycotina</taxon>
        <taxon>Eurotiomycetes</taxon>
        <taxon>Eurotiomycetidae</taxon>
        <taxon>Eurotiales</taxon>
        <taxon>Aspergillaceae</taxon>
        <taxon>Penicillium</taxon>
    </lineage>
</organism>
<feature type="coiled-coil region" evidence="1">
    <location>
        <begin position="128"/>
        <end position="239"/>
    </location>
</feature>
<dbReference type="SUPFAM" id="SSF90257">
    <property type="entry name" value="Myosin rod fragments"/>
    <property type="match status" value="1"/>
</dbReference>
<dbReference type="AlphaFoldDB" id="A0AAD6CQL0"/>
<evidence type="ECO:0000313" key="3">
    <source>
        <dbReference type="Proteomes" id="UP001220324"/>
    </source>
</evidence>
<dbReference type="Gene3D" id="1.20.5.340">
    <property type="match status" value="1"/>
</dbReference>
<accession>A0AAD6CQL0</accession>
<proteinExistence type="predicted"/>
<reference evidence="2 3" key="1">
    <citation type="journal article" date="2023" name="IMA Fungus">
        <title>Comparative genomic study of the Penicillium genus elucidates a diverse pangenome and 15 lateral gene transfer events.</title>
        <authorList>
            <person name="Petersen C."/>
            <person name="Sorensen T."/>
            <person name="Nielsen M.R."/>
            <person name="Sondergaard T.E."/>
            <person name="Sorensen J.L."/>
            <person name="Fitzpatrick D.A."/>
            <person name="Frisvad J.C."/>
            <person name="Nielsen K.L."/>
        </authorList>
    </citation>
    <scope>NUCLEOTIDE SEQUENCE [LARGE SCALE GENOMIC DNA]</scope>
    <source>
        <strain evidence="2 3">IBT 35679</strain>
    </source>
</reference>